<dbReference type="SUPFAM" id="SSF54975">
    <property type="entry name" value="Acylphosphatase/BLUF domain-like"/>
    <property type="match status" value="1"/>
</dbReference>
<organism evidence="9">
    <name type="scientific">Lentilactobacillus farraginis DSM 18382 = JCM 14108</name>
    <dbReference type="NCBI Taxonomy" id="1423743"/>
    <lineage>
        <taxon>Bacteria</taxon>
        <taxon>Bacillati</taxon>
        <taxon>Bacillota</taxon>
        <taxon>Bacilli</taxon>
        <taxon>Lactobacillales</taxon>
        <taxon>Lactobacillaceae</taxon>
        <taxon>Lentilactobacillus</taxon>
    </lineage>
</organism>
<dbReference type="PANTHER" id="PTHR47268">
    <property type="entry name" value="ACYLPHOSPHATASE"/>
    <property type="match status" value="1"/>
</dbReference>
<dbReference type="Proteomes" id="UP000019488">
    <property type="component" value="Unassembled WGS sequence"/>
</dbReference>
<dbReference type="OrthoDB" id="9808093at2"/>
<dbReference type="InterPro" id="IPR020456">
    <property type="entry name" value="Acylphosphatase"/>
</dbReference>
<dbReference type="Proteomes" id="UP000051966">
    <property type="component" value="Unassembled WGS sequence"/>
</dbReference>
<feature type="active site" evidence="5">
    <location>
        <position position="22"/>
    </location>
</feature>
<dbReference type="InterPro" id="IPR001792">
    <property type="entry name" value="Acylphosphatase-like_dom"/>
</dbReference>
<feature type="domain" description="Acylphosphatase-like" evidence="8">
    <location>
        <begin position="7"/>
        <end position="94"/>
    </location>
</feature>
<dbReference type="STRING" id="1423743.FD41_GL000928"/>
<comment type="catalytic activity">
    <reaction evidence="4 5 6">
        <text>an acyl phosphate + H2O = a carboxylate + phosphate + H(+)</text>
        <dbReference type="Rhea" id="RHEA:14965"/>
        <dbReference type="ChEBI" id="CHEBI:15377"/>
        <dbReference type="ChEBI" id="CHEBI:15378"/>
        <dbReference type="ChEBI" id="CHEBI:29067"/>
        <dbReference type="ChEBI" id="CHEBI:43474"/>
        <dbReference type="ChEBI" id="CHEBI:59918"/>
        <dbReference type="EC" id="3.6.1.7"/>
    </reaction>
</comment>
<evidence type="ECO:0000259" key="8">
    <source>
        <dbReference type="PROSITE" id="PS51160"/>
    </source>
</evidence>
<reference evidence="9" key="1">
    <citation type="journal article" date="2014" name="Genome Announc.">
        <title>Draft Genome Sequences of Two Lactobacillus Strains, L. farraginis JCM 14108T and L. composti JCM 14202T, Isolated from Compost of Distilled Shochu Residue.</title>
        <authorList>
            <person name="Yuki M."/>
            <person name="Oshima K."/>
            <person name="Suda W."/>
            <person name="Kitahara M."/>
            <person name="Kitamura K."/>
            <person name="Iida T."/>
            <person name="Hattori M."/>
            <person name="Ohkuma M."/>
        </authorList>
    </citation>
    <scope>NUCLEOTIDE SEQUENCE [LARGE SCALE GENOMIC DNA]</scope>
    <source>
        <strain evidence="9">JCM 14108</strain>
    </source>
</reference>
<evidence type="ECO:0000256" key="4">
    <source>
        <dbReference type="ARBA" id="ARBA00047645"/>
    </source>
</evidence>
<dbReference type="EMBL" id="AZFY01000121">
    <property type="protein sequence ID" value="KRM04320.1"/>
    <property type="molecule type" value="Genomic_DNA"/>
</dbReference>
<dbReference type="PROSITE" id="PS51160">
    <property type="entry name" value="ACYLPHOSPHATASE_3"/>
    <property type="match status" value="1"/>
</dbReference>
<comment type="caution">
    <text evidence="9">The sequence shown here is derived from an EMBL/GenBank/DDBJ whole genome shotgun (WGS) entry which is preliminary data.</text>
</comment>
<protein>
    <recommendedName>
        <fullName evidence="3 5">Acylphosphatase</fullName>
        <ecNumber evidence="2 5">3.6.1.7</ecNumber>
    </recommendedName>
</protein>
<dbReference type="Gene3D" id="3.30.70.100">
    <property type="match status" value="1"/>
</dbReference>
<evidence type="ECO:0000256" key="7">
    <source>
        <dbReference type="RuleBase" id="RU004168"/>
    </source>
</evidence>
<dbReference type="AlphaFoldDB" id="X0PA41"/>
<dbReference type="EMBL" id="BAKI01000006">
    <property type="protein sequence ID" value="GAF35998.1"/>
    <property type="molecule type" value="Genomic_DNA"/>
</dbReference>
<accession>X0PA41</accession>
<evidence type="ECO:0000256" key="3">
    <source>
        <dbReference type="ARBA" id="ARBA00015991"/>
    </source>
</evidence>
<reference evidence="10 11" key="2">
    <citation type="journal article" date="2015" name="Genome Announc.">
        <title>Expanding the biotechnology potential of lactobacilli through comparative genomics of 213 strains and associated genera.</title>
        <authorList>
            <person name="Sun Z."/>
            <person name="Harris H.M."/>
            <person name="McCann A."/>
            <person name="Guo C."/>
            <person name="Argimon S."/>
            <person name="Zhang W."/>
            <person name="Yang X."/>
            <person name="Jeffery I.B."/>
            <person name="Cooney J.C."/>
            <person name="Kagawa T.F."/>
            <person name="Liu W."/>
            <person name="Song Y."/>
            <person name="Salvetti E."/>
            <person name="Wrobel A."/>
            <person name="Rasinkangas P."/>
            <person name="Parkhill J."/>
            <person name="Rea M.C."/>
            <person name="O'Sullivan O."/>
            <person name="Ritari J."/>
            <person name="Douillard F.P."/>
            <person name="Paul Ross R."/>
            <person name="Yang R."/>
            <person name="Briner A.E."/>
            <person name="Felis G.E."/>
            <person name="de Vos W.M."/>
            <person name="Barrangou R."/>
            <person name="Klaenhammer T.R."/>
            <person name="Caufield P.W."/>
            <person name="Cui Y."/>
            <person name="Zhang H."/>
            <person name="O'Toole P.W."/>
        </authorList>
    </citation>
    <scope>NUCLEOTIDE SEQUENCE [LARGE SCALE GENOMIC DNA]</scope>
    <source>
        <strain evidence="10 11">DSM 18382</strain>
    </source>
</reference>
<feature type="active site" evidence="5">
    <location>
        <position position="40"/>
    </location>
</feature>
<proteinExistence type="inferred from homology"/>
<dbReference type="PANTHER" id="PTHR47268:SF4">
    <property type="entry name" value="ACYLPHOSPHATASE"/>
    <property type="match status" value="1"/>
</dbReference>
<evidence type="ECO:0000256" key="5">
    <source>
        <dbReference type="PROSITE-ProRule" id="PRU00520"/>
    </source>
</evidence>
<name>X0PA41_9LACO</name>
<dbReference type="eggNOG" id="COG1254">
    <property type="taxonomic scope" value="Bacteria"/>
</dbReference>
<dbReference type="InterPro" id="IPR017968">
    <property type="entry name" value="Acylphosphatase_CS"/>
</dbReference>
<comment type="similarity">
    <text evidence="1 7">Belongs to the acylphosphatase family.</text>
</comment>
<keyword evidence="5 6" id="KW-0378">Hydrolase</keyword>
<dbReference type="PROSITE" id="PS00151">
    <property type="entry name" value="ACYLPHOSPHATASE_2"/>
    <property type="match status" value="1"/>
</dbReference>
<dbReference type="PATRIC" id="fig|1423743.5.peg.958"/>
<evidence type="ECO:0000256" key="6">
    <source>
        <dbReference type="RuleBase" id="RU000553"/>
    </source>
</evidence>
<evidence type="ECO:0000256" key="2">
    <source>
        <dbReference type="ARBA" id="ARBA00012150"/>
    </source>
</evidence>
<dbReference type="PROSITE" id="PS00150">
    <property type="entry name" value="ACYLPHOSPHATASE_1"/>
    <property type="match status" value="1"/>
</dbReference>
<dbReference type="Pfam" id="PF00708">
    <property type="entry name" value="Acylphosphatase"/>
    <property type="match status" value="1"/>
</dbReference>
<dbReference type="PRINTS" id="PR00112">
    <property type="entry name" value="ACYLPHPHTASE"/>
</dbReference>
<sequence length="94" mass="10465">MDEEIKTVKIDVFGIVQGVGFRWATIQVAKHFNIAGWVQNKPDGSVEIVAQGPLASLTQFAARIQESPTPYAKIHSITTNYITKSRLKGFNVKY</sequence>
<keyword evidence="11" id="KW-1185">Reference proteome</keyword>
<gene>
    <name evidence="10" type="ORF">FD41_GL000928</name>
    <name evidence="9" type="ORF">JCM14108_933</name>
</gene>
<dbReference type="GO" id="GO:0003998">
    <property type="term" value="F:acylphosphatase activity"/>
    <property type="evidence" value="ECO:0007669"/>
    <property type="project" value="UniProtKB-EC"/>
</dbReference>
<evidence type="ECO:0000256" key="1">
    <source>
        <dbReference type="ARBA" id="ARBA00005614"/>
    </source>
</evidence>
<evidence type="ECO:0000313" key="10">
    <source>
        <dbReference type="EMBL" id="KRM04320.1"/>
    </source>
</evidence>
<dbReference type="RefSeq" id="WP_035178545.1">
    <property type="nucleotide sequence ID" value="NZ_AZFY01000121.1"/>
</dbReference>
<evidence type="ECO:0000313" key="9">
    <source>
        <dbReference type="EMBL" id="GAF35998.1"/>
    </source>
</evidence>
<dbReference type="InterPro" id="IPR036046">
    <property type="entry name" value="Acylphosphatase-like_dom_sf"/>
</dbReference>
<evidence type="ECO:0000313" key="11">
    <source>
        <dbReference type="Proteomes" id="UP000051966"/>
    </source>
</evidence>
<dbReference type="EC" id="3.6.1.7" evidence="2 5"/>